<proteinExistence type="predicted"/>
<reference evidence="1 2" key="1">
    <citation type="submission" date="2017-02" db="EMBL/GenBank/DDBJ databases">
        <authorList>
            <person name="Peterson S.W."/>
        </authorList>
    </citation>
    <scope>NUCLEOTIDE SEQUENCE [LARGE SCALE GENOMIC DNA]</scope>
    <source>
        <strain evidence="1 2">S285</strain>
    </source>
</reference>
<dbReference type="Proteomes" id="UP000193978">
    <property type="component" value="Chromosome"/>
</dbReference>
<protein>
    <submittedName>
        <fullName evidence="1">Uncharacterized protein</fullName>
    </submittedName>
</protein>
<evidence type="ECO:0000313" key="1">
    <source>
        <dbReference type="EMBL" id="ARN81587.1"/>
    </source>
</evidence>
<organism evidence="1 2">
    <name type="scientific">Methylocystis bryophila</name>
    <dbReference type="NCBI Taxonomy" id="655015"/>
    <lineage>
        <taxon>Bacteria</taxon>
        <taxon>Pseudomonadati</taxon>
        <taxon>Pseudomonadota</taxon>
        <taxon>Alphaproteobacteria</taxon>
        <taxon>Hyphomicrobiales</taxon>
        <taxon>Methylocystaceae</taxon>
        <taxon>Methylocystis</taxon>
    </lineage>
</organism>
<evidence type="ECO:0000313" key="2">
    <source>
        <dbReference type="Proteomes" id="UP000193978"/>
    </source>
</evidence>
<dbReference type="STRING" id="655015.B1812_11485"/>
<dbReference type="KEGG" id="mbry:B1812_11485"/>
<accession>A0A1W6MVJ4</accession>
<sequence>MAHRSTPERSTRVRRRTAAAWPLAHFRDASQRGENGEQPMVTLSMLRRLITALAALALVTALAWESSSAASAFPSRAASIEFVE</sequence>
<dbReference type="EMBL" id="CP019948">
    <property type="protein sequence ID" value="ARN81587.1"/>
    <property type="molecule type" value="Genomic_DNA"/>
</dbReference>
<keyword evidence="2" id="KW-1185">Reference proteome</keyword>
<dbReference type="AlphaFoldDB" id="A0A1W6MVJ4"/>
<gene>
    <name evidence="1" type="ORF">B1812_11485</name>
</gene>
<name>A0A1W6MVJ4_9HYPH</name>